<keyword evidence="2" id="KW-0479">Metal-binding</keyword>
<keyword evidence="9" id="KW-1185">Reference proteome</keyword>
<proteinExistence type="predicted"/>
<dbReference type="Pfam" id="PF18962">
    <property type="entry name" value="Por_Secre_tail"/>
    <property type="match status" value="1"/>
</dbReference>
<comment type="caution">
    <text evidence="8">The sequence shown here is derived from an EMBL/GenBank/DDBJ whole genome shotgun (WGS) entry which is preliminary data.</text>
</comment>
<sequence>MIKLYAAPIALTRTMLKLLFTILALITTTNLLADNSLHMVPISLEERTRKADIVIEGEVISQKSFWNADNTNIYTSNVIRVYKVFKGSVQEQQLELITQGGSVGLKKQVLSTALELYPGQQGIFLLMNEKEISSTPFKLKLHTRAYAGQQGFVKYNLKEVSAADAFNTYSSVQQLYNAITERTGSSYRVIQENTSLHKAIEAKRPGSEVQTQKSLLIPVITSFSPTVTTAGTDAVLTINGTNFGSTRGTGKVEFRNADDGGKTFMEPRPKDYISWTNTQIRVRIPSRGKDGGTAGSGEIRVTAADGSSIISATQIIIEFAVLNVALTQPNLRTFEPLLQNKNGKGGYTVRYAPSMQNRSAAREGFERALNTWTCATNVNWDVGSPTTIEAAKDDEISVIRFAQGSTFGQEGVLASTLSYWEGYRCGTDTVFWLSEFDMAINSNITWQYGPGGPTGNQYDFETVILHELGHAHQLGHVILPRAVMHYAVEVRALVRDLSDADIRGGNRVMARSTVPFSCNVPPEPMIPETQGDCNLAPEIFTFDGAFQGSQVVLNWVTQQEQNVNFYVIQRSADGSTWQDIAEVDAKGAGTYTYTDANPLNDISFYRLKLVYNDNSNSFSPRVRLINPSSLRRLQVFPNPVPPGTYSINLVYLVNSNTTLSLQLYSTTGKLVRDVNFTLSDVNEPIELSLRDLAAGVYILKWQERSNSGEFKIVKL</sequence>
<evidence type="ECO:0000256" key="3">
    <source>
        <dbReference type="ARBA" id="ARBA00022801"/>
    </source>
</evidence>
<evidence type="ECO:0000256" key="4">
    <source>
        <dbReference type="ARBA" id="ARBA00022833"/>
    </source>
</evidence>
<evidence type="ECO:0000313" key="9">
    <source>
        <dbReference type="Proteomes" id="UP000603640"/>
    </source>
</evidence>
<dbReference type="GO" id="GO:0006508">
    <property type="term" value="P:proteolysis"/>
    <property type="evidence" value="ECO:0007669"/>
    <property type="project" value="UniProtKB-KW"/>
</dbReference>
<feature type="domain" description="Secretion system C-terminal sorting" evidence="7">
    <location>
        <begin position="635"/>
        <end position="707"/>
    </location>
</feature>
<keyword evidence="4" id="KW-0862">Zinc</keyword>
<feature type="domain" description="Peptidase M10 metallopeptidase" evidence="5">
    <location>
        <begin position="347"/>
        <end position="504"/>
    </location>
</feature>
<reference evidence="8" key="1">
    <citation type="submission" date="2020-08" db="EMBL/GenBank/DDBJ databases">
        <title>Pontibacter sp. SD6 16S ribosomal RNA gene Genome sequencing and assembly.</title>
        <authorList>
            <person name="Kang M."/>
        </authorList>
    </citation>
    <scope>NUCLEOTIDE SEQUENCE</scope>
    <source>
        <strain evidence="8">SD6</strain>
    </source>
</reference>
<keyword evidence="3" id="KW-0378">Hydrolase</keyword>
<dbReference type="RefSeq" id="WP_187067974.1">
    <property type="nucleotide sequence ID" value="NZ_JACRVF010000004.1"/>
</dbReference>
<organism evidence="8 9">
    <name type="scientific">Pontibacter cellulosilyticus</name>
    <dbReference type="NCBI Taxonomy" id="1720253"/>
    <lineage>
        <taxon>Bacteria</taxon>
        <taxon>Pseudomonadati</taxon>
        <taxon>Bacteroidota</taxon>
        <taxon>Cytophagia</taxon>
        <taxon>Cytophagales</taxon>
        <taxon>Hymenobacteraceae</taxon>
        <taxon>Pontibacter</taxon>
    </lineage>
</organism>
<dbReference type="SUPFAM" id="SSF55486">
    <property type="entry name" value="Metalloproteases ('zincins'), catalytic domain"/>
    <property type="match status" value="1"/>
</dbReference>
<protein>
    <submittedName>
        <fullName evidence="8">T9SS type A sorting domain-containing protein</fullName>
    </submittedName>
</protein>
<dbReference type="GO" id="GO:0031012">
    <property type="term" value="C:extracellular matrix"/>
    <property type="evidence" value="ECO:0007669"/>
    <property type="project" value="InterPro"/>
</dbReference>
<dbReference type="InterPro" id="IPR024079">
    <property type="entry name" value="MetalloPept_cat_dom_sf"/>
</dbReference>
<dbReference type="GO" id="GO:0008270">
    <property type="term" value="F:zinc ion binding"/>
    <property type="evidence" value="ECO:0007669"/>
    <property type="project" value="InterPro"/>
</dbReference>
<dbReference type="InterPro" id="IPR026444">
    <property type="entry name" value="Secre_tail"/>
</dbReference>
<dbReference type="GO" id="GO:0004222">
    <property type="term" value="F:metalloendopeptidase activity"/>
    <property type="evidence" value="ECO:0007669"/>
    <property type="project" value="InterPro"/>
</dbReference>
<evidence type="ECO:0000256" key="2">
    <source>
        <dbReference type="ARBA" id="ARBA00022723"/>
    </source>
</evidence>
<name>A0A923N9Q4_9BACT</name>
<evidence type="ECO:0000256" key="1">
    <source>
        <dbReference type="ARBA" id="ARBA00022670"/>
    </source>
</evidence>
<accession>A0A923N9Q4</accession>
<feature type="domain" description="IPT/TIG" evidence="6">
    <location>
        <begin position="218"/>
        <end position="308"/>
    </location>
</feature>
<dbReference type="SUPFAM" id="SSF81296">
    <property type="entry name" value="E set domains"/>
    <property type="match status" value="1"/>
</dbReference>
<evidence type="ECO:0000259" key="7">
    <source>
        <dbReference type="Pfam" id="PF18962"/>
    </source>
</evidence>
<evidence type="ECO:0000259" key="5">
    <source>
        <dbReference type="Pfam" id="PF00413"/>
    </source>
</evidence>
<evidence type="ECO:0000313" key="8">
    <source>
        <dbReference type="EMBL" id="MBC5993946.1"/>
    </source>
</evidence>
<dbReference type="AlphaFoldDB" id="A0A923N9Q4"/>
<dbReference type="InterPro" id="IPR013783">
    <property type="entry name" value="Ig-like_fold"/>
</dbReference>
<gene>
    <name evidence="8" type="ORF">H8S84_13950</name>
</gene>
<evidence type="ECO:0000259" key="6">
    <source>
        <dbReference type="Pfam" id="PF01833"/>
    </source>
</evidence>
<dbReference type="InterPro" id="IPR002909">
    <property type="entry name" value="IPT_dom"/>
</dbReference>
<dbReference type="Proteomes" id="UP000603640">
    <property type="component" value="Unassembled WGS sequence"/>
</dbReference>
<dbReference type="EMBL" id="JACRVF010000004">
    <property type="protein sequence ID" value="MBC5993946.1"/>
    <property type="molecule type" value="Genomic_DNA"/>
</dbReference>
<dbReference type="NCBIfam" id="TIGR04183">
    <property type="entry name" value="Por_Secre_tail"/>
    <property type="match status" value="1"/>
</dbReference>
<dbReference type="InterPro" id="IPR014756">
    <property type="entry name" value="Ig_E-set"/>
</dbReference>
<dbReference type="InterPro" id="IPR001818">
    <property type="entry name" value="Pept_M10_metallopeptidase"/>
</dbReference>
<dbReference type="Pfam" id="PF01833">
    <property type="entry name" value="TIG"/>
    <property type="match status" value="1"/>
</dbReference>
<dbReference type="Gene3D" id="2.60.40.10">
    <property type="entry name" value="Immunoglobulins"/>
    <property type="match status" value="2"/>
</dbReference>
<keyword evidence="1" id="KW-0645">Protease</keyword>
<dbReference type="Pfam" id="PF00413">
    <property type="entry name" value="Peptidase_M10"/>
    <property type="match status" value="1"/>
</dbReference>
<dbReference type="Gene3D" id="3.40.390.10">
    <property type="entry name" value="Collagenase (Catalytic Domain)"/>
    <property type="match status" value="1"/>
</dbReference>